<feature type="domain" description="Soluble ligand binding" evidence="4">
    <location>
        <begin position="139"/>
        <end position="171"/>
    </location>
</feature>
<evidence type="ECO:0000259" key="5">
    <source>
        <dbReference type="Pfam" id="PF25994"/>
    </source>
</evidence>
<dbReference type="InterPro" id="IPR049712">
    <property type="entry name" value="Poly_export"/>
</dbReference>
<keyword evidence="2" id="KW-0175">Coiled coil</keyword>
<dbReference type="Gene3D" id="3.10.560.10">
    <property type="entry name" value="Outer membrane lipoprotein wza domain like"/>
    <property type="match status" value="1"/>
</dbReference>
<dbReference type="Pfam" id="PF25994">
    <property type="entry name" value="HH_AprE"/>
    <property type="match status" value="1"/>
</dbReference>
<feature type="domain" description="Polysaccharide export protein N-terminal" evidence="3">
    <location>
        <begin position="57"/>
        <end position="133"/>
    </location>
</feature>
<comment type="caution">
    <text evidence="6">The sequence shown here is derived from an EMBL/GenBank/DDBJ whole genome shotgun (WGS) entry which is preliminary data.</text>
</comment>
<dbReference type="Pfam" id="PF10531">
    <property type="entry name" value="SLBB"/>
    <property type="match status" value="1"/>
</dbReference>
<keyword evidence="1" id="KW-0732">Signal</keyword>
<evidence type="ECO:0000313" key="6">
    <source>
        <dbReference type="EMBL" id="MBO0663034.1"/>
    </source>
</evidence>
<evidence type="ECO:0000256" key="1">
    <source>
        <dbReference type="ARBA" id="ARBA00022729"/>
    </source>
</evidence>
<dbReference type="Gene3D" id="1.10.287.1490">
    <property type="match status" value="1"/>
</dbReference>
<organism evidence="6 7">
    <name type="scientific">Jiella flava</name>
    <dbReference type="NCBI Taxonomy" id="2816857"/>
    <lineage>
        <taxon>Bacteria</taxon>
        <taxon>Pseudomonadati</taxon>
        <taxon>Pseudomonadota</taxon>
        <taxon>Alphaproteobacteria</taxon>
        <taxon>Hyphomicrobiales</taxon>
        <taxon>Aurantimonadaceae</taxon>
        <taxon>Jiella</taxon>
    </lineage>
</organism>
<dbReference type="Gene3D" id="3.30.1950.10">
    <property type="entry name" value="wza like domain"/>
    <property type="match status" value="1"/>
</dbReference>
<evidence type="ECO:0000259" key="4">
    <source>
        <dbReference type="Pfam" id="PF10531"/>
    </source>
</evidence>
<dbReference type="InterPro" id="IPR058781">
    <property type="entry name" value="HH_AprE-like"/>
</dbReference>
<dbReference type="InterPro" id="IPR019554">
    <property type="entry name" value="Soluble_ligand-bd"/>
</dbReference>
<evidence type="ECO:0000313" key="7">
    <source>
        <dbReference type="Proteomes" id="UP000664122"/>
    </source>
</evidence>
<gene>
    <name evidence="6" type="ORF">J1C48_10640</name>
</gene>
<dbReference type="RefSeq" id="WP_207257823.1">
    <property type="nucleotide sequence ID" value="NZ_JAFMPP010000008.1"/>
</dbReference>
<feature type="domain" description="AprE-like long alpha-helical hairpin" evidence="5">
    <location>
        <begin position="187"/>
        <end position="376"/>
    </location>
</feature>
<reference evidence="6" key="1">
    <citation type="submission" date="2021-03" db="EMBL/GenBank/DDBJ databases">
        <title>Whole genome sequence of Jiella sp. CQZ9-1.</title>
        <authorList>
            <person name="Tuo L."/>
        </authorList>
    </citation>
    <scope>NUCLEOTIDE SEQUENCE</scope>
    <source>
        <strain evidence="6">CQZ9-1</strain>
    </source>
</reference>
<dbReference type="EMBL" id="JAFMPP010000008">
    <property type="protein sequence ID" value="MBO0663034.1"/>
    <property type="molecule type" value="Genomic_DNA"/>
</dbReference>
<evidence type="ECO:0000256" key="2">
    <source>
        <dbReference type="SAM" id="Coils"/>
    </source>
</evidence>
<protein>
    <submittedName>
        <fullName evidence="6">Polysaccharide biosynthesis/export family protein</fullName>
    </submittedName>
</protein>
<dbReference type="InterPro" id="IPR003715">
    <property type="entry name" value="Poly_export_N"/>
</dbReference>
<proteinExistence type="predicted"/>
<dbReference type="AlphaFoldDB" id="A0A939JW14"/>
<name>A0A939JW14_9HYPH</name>
<dbReference type="GO" id="GO:0015159">
    <property type="term" value="F:polysaccharide transmembrane transporter activity"/>
    <property type="evidence" value="ECO:0007669"/>
    <property type="project" value="InterPro"/>
</dbReference>
<sequence length="451" mass="47987">MTIEGNEKSGPNMIGLARAVATAIQTLRLGRVLTISAIGLLIVVWGGRPLAAAAAAPAERPYQLSAGDVVSFDFLDDTLPASEITVTSDGTMNVPLIGAVPVTGMSLAKAKDAIRKAFVDRQLFIDPKFSLAITSFRPVYVLGAVRTPGSYPFQPLLTVEQAVALAGGQSTSPASTEDRIVAEAKLRGDLDSFSVQITREALAAARLRARLAGTETIALSDLGSDVRGLVDPTLAKALLSTEQRILGTDINSYRSRSTQLAAAIKEVKGALGNLDELVAKQKDTIASAHADLDRMGGLYKRGIKTLSDIGGLERDVTQQESHLLEIYNQMSVTRRELADLQRQFSDLSDTWRRNALGDLQTHQTEIARLLAARNSTQKQIALLGDLALEQTDAAATIAFVYKIRRRESGAFETLDANLDSLLAPGDTIVVTVNGTIVGRTVSLASAGGGRP</sequence>
<evidence type="ECO:0000259" key="3">
    <source>
        <dbReference type="Pfam" id="PF02563"/>
    </source>
</evidence>
<dbReference type="PANTHER" id="PTHR33619:SF3">
    <property type="entry name" value="POLYSACCHARIDE EXPORT PROTEIN GFCE-RELATED"/>
    <property type="match status" value="1"/>
</dbReference>
<dbReference type="PANTHER" id="PTHR33619">
    <property type="entry name" value="POLYSACCHARIDE EXPORT PROTEIN GFCE-RELATED"/>
    <property type="match status" value="1"/>
</dbReference>
<dbReference type="Pfam" id="PF02563">
    <property type="entry name" value="Poly_export"/>
    <property type="match status" value="1"/>
</dbReference>
<dbReference type="Proteomes" id="UP000664122">
    <property type="component" value="Unassembled WGS sequence"/>
</dbReference>
<feature type="coiled-coil region" evidence="2">
    <location>
        <begin position="323"/>
        <end position="379"/>
    </location>
</feature>
<accession>A0A939JW14</accession>
<keyword evidence="7" id="KW-1185">Reference proteome</keyword>